<feature type="region of interest" description="Disordered" evidence="1">
    <location>
        <begin position="1"/>
        <end position="50"/>
    </location>
</feature>
<dbReference type="InParanoid" id="A0A482XEE3"/>
<dbReference type="Proteomes" id="UP000291343">
    <property type="component" value="Unassembled WGS sequence"/>
</dbReference>
<dbReference type="OrthoDB" id="6640483at2759"/>
<dbReference type="EMBL" id="QKKF02011524">
    <property type="protein sequence ID" value="RZF44057.1"/>
    <property type="molecule type" value="Genomic_DNA"/>
</dbReference>
<gene>
    <name evidence="2" type="ORF">LSTR_LSTR016608</name>
</gene>
<evidence type="ECO:0000313" key="3">
    <source>
        <dbReference type="Proteomes" id="UP000291343"/>
    </source>
</evidence>
<reference evidence="2 3" key="1">
    <citation type="journal article" date="2017" name="Gigascience">
        <title>Genome sequence of the small brown planthopper, Laodelphax striatellus.</title>
        <authorList>
            <person name="Zhu J."/>
            <person name="Jiang F."/>
            <person name="Wang X."/>
            <person name="Yang P."/>
            <person name="Bao Y."/>
            <person name="Zhao W."/>
            <person name="Wang W."/>
            <person name="Lu H."/>
            <person name="Wang Q."/>
            <person name="Cui N."/>
            <person name="Li J."/>
            <person name="Chen X."/>
            <person name="Luo L."/>
            <person name="Yu J."/>
            <person name="Kang L."/>
            <person name="Cui F."/>
        </authorList>
    </citation>
    <scope>NUCLEOTIDE SEQUENCE [LARGE SCALE GENOMIC DNA]</scope>
    <source>
        <strain evidence="2">Lst14</strain>
    </source>
</reference>
<evidence type="ECO:0000313" key="2">
    <source>
        <dbReference type="EMBL" id="RZF44057.1"/>
    </source>
</evidence>
<sequence length="75" mass="8463">MANPNPVLSSEGLDEINEESESNRELNIERPPTDKDLPDIGSEDPKTIKPRSQAKCICGFQSGKHQLLFMFPRKH</sequence>
<accession>A0A482XEE3</accession>
<dbReference type="AlphaFoldDB" id="A0A482XEE3"/>
<name>A0A482XEE3_LAOST</name>
<evidence type="ECO:0000256" key="1">
    <source>
        <dbReference type="SAM" id="MobiDB-lite"/>
    </source>
</evidence>
<feature type="compositionally biased region" description="Basic and acidic residues" evidence="1">
    <location>
        <begin position="21"/>
        <end position="47"/>
    </location>
</feature>
<keyword evidence="3" id="KW-1185">Reference proteome</keyword>
<organism evidence="2 3">
    <name type="scientific">Laodelphax striatellus</name>
    <name type="common">Small brown planthopper</name>
    <name type="synonym">Delphax striatella</name>
    <dbReference type="NCBI Taxonomy" id="195883"/>
    <lineage>
        <taxon>Eukaryota</taxon>
        <taxon>Metazoa</taxon>
        <taxon>Ecdysozoa</taxon>
        <taxon>Arthropoda</taxon>
        <taxon>Hexapoda</taxon>
        <taxon>Insecta</taxon>
        <taxon>Pterygota</taxon>
        <taxon>Neoptera</taxon>
        <taxon>Paraneoptera</taxon>
        <taxon>Hemiptera</taxon>
        <taxon>Auchenorrhyncha</taxon>
        <taxon>Fulgoroidea</taxon>
        <taxon>Delphacidae</taxon>
        <taxon>Criomorphinae</taxon>
        <taxon>Laodelphax</taxon>
    </lineage>
</organism>
<proteinExistence type="predicted"/>
<comment type="caution">
    <text evidence="2">The sequence shown here is derived from an EMBL/GenBank/DDBJ whole genome shotgun (WGS) entry which is preliminary data.</text>
</comment>
<protein>
    <submittedName>
        <fullName evidence="2">Uncharacterized protein</fullName>
    </submittedName>
</protein>